<evidence type="ECO:0000256" key="1">
    <source>
        <dbReference type="ARBA" id="ARBA00004123"/>
    </source>
</evidence>
<dbReference type="GO" id="GO:0003677">
    <property type="term" value="F:DNA binding"/>
    <property type="evidence" value="ECO:0007669"/>
    <property type="project" value="UniProtKB-KW"/>
</dbReference>
<accession>A0ABC8YRS8</accession>
<evidence type="ECO:0000256" key="7">
    <source>
        <dbReference type="SAM" id="MobiDB-lite"/>
    </source>
</evidence>
<dbReference type="InterPro" id="IPR002100">
    <property type="entry name" value="TF_MADSbox"/>
</dbReference>
<comment type="subcellular location">
    <subcellularLocation>
        <location evidence="1">Nucleus</location>
    </subcellularLocation>
</comment>
<feature type="domain" description="MADS-box" evidence="8">
    <location>
        <begin position="3"/>
        <end position="63"/>
    </location>
</feature>
<keyword evidence="10" id="KW-1185">Reference proteome</keyword>
<dbReference type="InterPro" id="IPR033897">
    <property type="entry name" value="SRF-like_MADS-box"/>
</dbReference>
<dbReference type="CDD" id="cd00266">
    <property type="entry name" value="MADS_SRF_like"/>
    <property type="match status" value="1"/>
</dbReference>
<evidence type="ECO:0000256" key="3">
    <source>
        <dbReference type="ARBA" id="ARBA00023125"/>
    </source>
</evidence>
<feature type="region of interest" description="Disordered" evidence="7">
    <location>
        <begin position="409"/>
        <end position="434"/>
    </location>
</feature>
<evidence type="ECO:0000256" key="4">
    <source>
        <dbReference type="ARBA" id="ARBA00023163"/>
    </source>
</evidence>
<evidence type="ECO:0000313" key="9">
    <source>
        <dbReference type="EMBL" id="CAL4948736.1"/>
    </source>
</evidence>
<evidence type="ECO:0000313" key="10">
    <source>
        <dbReference type="Proteomes" id="UP001497457"/>
    </source>
</evidence>
<dbReference type="InterPro" id="IPR036879">
    <property type="entry name" value="TF_MADSbox_sf"/>
</dbReference>
<organism evidence="9 10">
    <name type="scientific">Urochloa decumbens</name>
    <dbReference type="NCBI Taxonomy" id="240449"/>
    <lineage>
        <taxon>Eukaryota</taxon>
        <taxon>Viridiplantae</taxon>
        <taxon>Streptophyta</taxon>
        <taxon>Embryophyta</taxon>
        <taxon>Tracheophyta</taxon>
        <taxon>Spermatophyta</taxon>
        <taxon>Magnoliopsida</taxon>
        <taxon>Liliopsida</taxon>
        <taxon>Poales</taxon>
        <taxon>Poaceae</taxon>
        <taxon>PACMAD clade</taxon>
        <taxon>Panicoideae</taxon>
        <taxon>Panicodae</taxon>
        <taxon>Paniceae</taxon>
        <taxon>Melinidinae</taxon>
        <taxon>Urochloa</taxon>
    </lineage>
</organism>
<dbReference type="Proteomes" id="UP001497457">
    <property type="component" value="Chromosome 17b"/>
</dbReference>
<dbReference type="EMBL" id="OZ075127">
    <property type="protein sequence ID" value="CAL4948736.1"/>
    <property type="molecule type" value="Genomic_DNA"/>
</dbReference>
<feature type="region of interest" description="Disordered" evidence="7">
    <location>
        <begin position="291"/>
        <end position="359"/>
    </location>
</feature>
<sequence length="434" mass="48699">MLRRSRRSGVRFIEDDRDRSLTFFKRRYGIFKAASDLSTLTGARVAMVLESENEKFSSFGTPDASPIVDAFLSGDAPTESDTGEEQKAKITNLQNELFQLEKDKAMEEKREKENIVWTKKIQDTSRMAKYIYGKEEDLDCTELYEMYRELSRITQEINDRLPTLLHDNQVEADDRLRDPSLLQPTWWRPIPSQVVKPMKYFQWTPSQASFQQHLGSSSSHLGLARSGSSCPYSVMLSSQQVQVQPQLLQHPLVPCARSMVQLQAPPPKEAYPYNYPVHGIHISGNNSHTFSLSPISCSPPPQSSSLQTPPSNDSSPLALSLKISPPMHLKSQQLPYNPQNDNCLHPPQNYANASSTLTSSHQPFYGSSLELNFELGNTCGNGGHTDDGHSKGFDLSTSQQVDGWPEVMQESPCVRESSNDENAGNNLGELNFPW</sequence>
<protein>
    <recommendedName>
        <fullName evidence="8">MADS-box domain-containing protein</fullName>
    </recommendedName>
</protein>
<keyword evidence="2" id="KW-0805">Transcription regulation</keyword>
<dbReference type="Pfam" id="PF00319">
    <property type="entry name" value="SRF-TF"/>
    <property type="match status" value="1"/>
</dbReference>
<dbReference type="PANTHER" id="PTHR11945:SF764">
    <property type="entry name" value="AGAMOUS-LIKE MADS-BOX PROTEIN AGL62"/>
    <property type="match status" value="1"/>
</dbReference>
<dbReference type="Gene3D" id="3.40.1810.10">
    <property type="entry name" value="Transcription factor, MADS-box"/>
    <property type="match status" value="1"/>
</dbReference>
<evidence type="ECO:0000256" key="6">
    <source>
        <dbReference type="SAM" id="Coils"/>
    </source>
</evidence>
<reference evidence="9" key="1">
    <citation type="submission" date="2024-10" db="EMBL/GenBank/DDBJ databases">
        <authorList>
            <person name="Ryan C."/>
        </authorList>
    </citation>
    <scope>NUCLEOTIDE SEQUENCE [LARGE SCALE GENOMIC DNA]</scope>
</reference>
<dbReference type="PANTHER" id="PTHR11945">
    <property type="entry name" value="MADS BOX PROTEIN"/>
    <property type="match status" value="1"/>
</dbReference>
<keyword evidence="5" id="KW-0539">Nucleus</keyword>
<evidence type="ECO:0000259" key="8">
    <source>
        <dbReference type="PROSITE" id="PS50066"/>
    </source>
</evidence>
<evidence type="ECO:0000256" key="5">
    <source>
        <dbReference type="ARBA" id="ARBA00023242"/>
    </source>
</evidence>
<dbReference type="SMART" id="SM00432">
    <property type="entry name" value="MADS"/>
    <property type="match status" value="1"/>
</dbReference>
<dbReference type="GO" id="GO:0005634">
    <property type="term" value="C:nucleus"/>
    <property type="evidence" value="ECO:0007669"/>
    <property type="project" value="UniProtKB-SubCell"/>
</dbReference>
<name>A0ABC8YRS8_9POAL</name>
<dbReference type="SUPFAM" id="SSF55455">
    <property type="entry name" value="SRF-like"/>
    <property type="match status" value="1"/>
</dbReference>
<feature type="compositionally biased region" description="Polar residues" evidence="7">
    <location>
        <begin position="330"/>
        <end position="342"/>
    </location>
</feature>
<feature type="compositionally biased region" description="Polar residues" evidence="7">
    <location>
        <begin position="349"/>
        <end position="359"/>
    </location>
</feature>
<dbReference type="PROSITE" id="PS50066">
    <property type="entry name" value="MADS_BOX_2"/>
    <property type="match status" value="1"/>
</dbReference>
<keyword evidence="3" id="KW-0238">DNA-binding</keyword>
<proteinExistence type="predicted"/>
<keyword evidence="4" id="KW-0804">Transcription</keyword>
<evidence type="ECO:0000256" key="2">
    <source>
        <dbReference type="ARBA" id="ARBA00023015"/>
    </source>
</evidence>
<dbReference type="AlphaFoldDB" id="A0ABC8YRS8"/>
<gene>
    <name evidence="9" type="ORF">URODEC1_LOCUS37574</name>
</gene>
<dbReference type="PRINTS" id="PR00404">
    <property type="entry name" value="MADSDOMAIN"/>
</dbReference>
<keyword evidence="6" id="KW-0175">Coiled coil</keyword>
<feature type="coiled-coil region" evidence="6">
    <location>
        <begin position="83"/>
        <end position="115"/>
    </location>
</feature>